<dbReference type="FunFam" id="2.60.40.1120:FF:000003">
    <property type="entry name" value="Outer membrane protein Omp121"/>
    <property type="match status" value="1"/>
</dbReference>
<evidence type="ECO:0000256" key="2">
    <source>
        <dbReference type="ARBA" id="ARBA00022448"/>
    </source>
</evidence>
<dbReference type="InterPro" id="IPR036942">
    <property type="entry name" value="Beta-barrel_TonB_sf"/>
</dbReference>
<evidence type="ECO:0000256" key="7">
    <source>
        <dbReference type="ARBA" id="ARBA00023237"/>
    </source>
</evidence>
<dbReference type="Gene3D" id="2.170.130.10">
    <property type="entry name" value="TonB-dependent receptor, plug domain"/>
    <property type="match status" value="1"/>
</dbReference>
<dbReference type="SUPFAM" id="SSF49464">
    <property type="entry name" value="Carboxypeptidase regulatory domain-like"/>
    <property type="match status" value="1"/>
</dbReference>
<keyword evidence="15" id="KW-1185">Reference proteome</keyword>
<dbReference type="InterPro" id="IPR037066">
    <property type="entry name" value="Plug_dom_sf"/>
</dbReference>
<dbReference type="Gene3D" id="2.40.170.20">
    <property type="entry name" value="TonB-dependent receptor, beta-barrel domain"/>
    <property type="match status" value="1"/>
</dbReference>
<evidence type="ECO:0000259" key="12">
    <source>
        <dbReference type="Pfam" id="PF00593"/>
    </source>
</evidence>
<sequence>MIEFYARRVGGSMAMALLIQLCVSPATAAPLHRQHDVLYATTRPVTQQQPLPLKEVIAILEDRYKIRINYTGNTIKDLKATVPSPKAAAIKMQAYLQRLLQPLNLEVEEAGADNYIIFRKDPPQQTAPAPKQQTPVPVPVAAVVTAAPAPVQEIPVRPPVKGQVTQEDGVPIPGVTIVVKGTRNGVQTNADGRFELRDVPDNAILVFSYIGYKTQEIKTGKRTSISVTLLTDMQSLKDVVVNGYQNIKKDNFTGSAITITGEELKRFNPQNILASIQSFDPSFKLVENNFSGSNPNALPNINVRGTTALPTGKTTELTRNQINSTPNLPLFVIDGYPVPVQSVYDLDPNRIAAVTLLKDAAATAVYGSRAANGVLVITTRPPKEGKLSLTYGYELNVTTPDLTAYHLLNGEQKLEYEKLSGVYENALGQGRDELQMQYYAKRRNVLAGVNTYWLSQPLGTDLGHKHSVTLEGGSQSLKYIIDGRYQTNAGVMKGSGRDRYSLATNLQYNLKDNKILFRNQFTISQVNGRESPYGEFSTYARMNPYFPKTDSTGRLLRELDKWNVPDYQTNGMKLNTVLNPMYEATLASFNKSEYLEFTDAFSAEYNITNTLRLRGDLSLTKRRSTGDQFVSPYSNEFFDKTGDDLKDRGTYTFGVRDEIQYNGNLVLNYNKGIGDHFFNSSLGLNMQEAKNSLKTFKAQGFTNDRFTDITFARTYERDKAPTGETYEERLAGALASINYSYQNRLLMDATLRVDGSSKFGVDARMAPFWSYGLGWNLHNEKFLRNTIVSQLKLRATTGLTGEVSFPAYLSNTTYEYYTGDWYSTGVGAHFKAYGNSNLKWQRTQNYDLGAELGLFHDRLYVAPRYYYKRTKDLLADINVAPSTGFYQYKENLGEMVNKGYEFNIRGNVYRNRDMSANLWVNMVHNTNVITKISNALKAYNDDIDKQQNEKDELKSLSLLRYKEGQSMNTIYAVRSLGIDPENGKEIFLNPDGTKTYVYDVKNTVPVGDQTPKLEGFFGGNVVYKSWMLEVSFYTKFGGDYYNQTLLDRVENADPRFNVDSRVLTDRWKQPGDVTFYKNIADQSMTRASSRFVQKENRLEFKSLYLSYEAPAAFYNRLKMRSLRFSLNMNDIGYWSTVEAERGIDYPFARSFTFSLQTRF</sequence>
<keyword evidence="2 8" id="KW-0813">Transport</keyword>
<evidence type="ECO:0000256" key="8">
    <source>
        <dbReference type="PROSITE-ProRule" id="PRU01360"/>
    </source>
</evidence>
<dbReference type="NCBIfam" id="TIGR04056">
    <property type="entry name" value="OMP_RagA_SusC"/>
    <property type="match status" value="1"/>
</dbReference>
<comment type="subcellular location">
    <subcellularLocation>
        <location evidence="1 8">Cell outer membrane</location>
        <topology evidence="1 8">Multi-pass membrane protein</topology>
    </subcellularLocation>
</comment>
<keyword evidence="4 8" id="KW-0812">Transmembrane</keyword>
<dbReference type="InterPro" id="IPR023996">
    <property type="entry name" value="TonB-dep_OMP_SusC/RagA"/>
</dbReference>
<organism evidence="14 15">
    <name type="scientific">Chitinophaga ginsengisegetis</name>
    <dbReference type="NCBI Taxonomy" id="393003"/>
    <lineage>
        <taxon>Bacteria</taxon>
        <taxon>Pseudomonadati</taxon>
        <taxon>Bacteroidota</taxon>
        <taxon>Chitinophagia</taxon>
        <taxon>Chitinophagales</taxon>
        <taxon>Chitinophagaceae</taxon>
        <taxon>Chitinophaga</taxon>
    </lineage>
</organism>
<dbReference type="InterPro" id="IPR008969">
    <property type="entry name" value="CarboxyPept-like_regulatory"/>
</dbReference>
<dbReference type="InterPro" id="IPR039426">
    <property type="entry name" value="TonB-dep_rcpt-like"/>
</dbReference>
<dbReference type="Pfam" id="PF00593">
    <property type="entry name" value="TonB_dep_Rec_b-barrel"/>
    <property type="match status" value="1"/>
</dbReference>
<dbReference type="NCBIfam" id="TIGR04057">
    <property type="entry name" value="SusC_RagA_signa"/>
    <property type="match status" value="1"/>
</dbReference>
<evidence type="ECO:0000256" key="5">
    <source>
        <dbReference type="ARBA" id="ARBA00023077"/>
    </source>
</evidence>
<evidence type="ECO:0000256" key="4">
    <source>
        <dbReference type="ARBA" id="ARBA00022692"/>
    </source>
</evidence>
<dbReference type="Pfam" id="PF07715">
    <property type="entry name" value="Plug"/>
    <property type="match status" value="1"/>
</dbReference>
<evidence type="ECO:0000313" key="14">
    <source>
        <dbReference type="EMBL" id="SKC98784.1"/>
    </source>
</evidence>
<dbReference type="STRING" id="393003.SAMN05660461_1276"/>
<evidence type="ECO:0000256" key="10">
    <source>
        <dbReference type="SAM" id="Coils"/>
    </source>
</evidence>
<feature type="domain" description="TonB-dependent receptor-like beta-barrel" evidence="12">
    <location>
        <begin position="590"/>
        <end position="920"/>
    </location>
</feature>
<dbReference type="Proteomes" id="UP000190166">
    <property type="component" value="Unassembled WGS sequence"/>
</dbReference>
<name>A0A1T5NEE4_9BACT</name>
<keyword evidence="5 9" id="KW-0798">TonB box</keyword>
<feature type="domain" description="TonB-dependent receptor plug" evidence="13">
    <location>
        <begin position="249"/>
        <end position="374"/>
    </location>
</feature>
<dbReference type="InterPro" id="IPR000531">
    <property type="entry name" value="Beta-barrel_TonB"/>
</dbReference>
<comment type="similarity">
    <text evidence="8 9">Belongs to the TonB-dependent receptor family.</text>
</comment>
<keyword evidence="6 8" id="KW-0472">Membrane</keyword>
<evidence type="ECO:0000256" key="9">
    <source>
        <dbReference type="RuleBase" id="RU003357"/>
    </source>
</evidence>
<protein>
    <submittedName>
        <fullName evidence="14">TonB-linked outer membrane protein, SusC/RagA family</fullName>
    </submittedName>
</protein>
<feature type="chain" id="PRO_5012414162" evidence="11">
    <location>
        <begin position="29"/>
        <end position="1159"/>
    </location>
</feature>
<keyword evidence="7 8" id="KW-0998">Cell outer membrane</keyword>
<accession>A0A1T5NEE4</accession>
<keyword evidence="10" id="KW-0175">Coiled coil</keyword>
<feature type="signal peptide" evidence="11">
    <location>
        <begin position="1"/>
        <end position="28"/>
    </location>
</feature>
<keyword evidence="3 8" id="KW-1134">Transmembrane beta strand</keyword>
<evidence type="ECO:0000256" key="6">
    <source>
        <dbReference type="ARBA" id="ARBA00023136"/>
    </source>
</evidence>
<dbReference type="SUPFAM" id="SSF56935">
    <property type="entry name" value="Porins"/>
    <property type="match status" value="1"/>
</dbReference>
<proteinExistence type="inferred from homology"/>
<reference evidence="14 15" key="1">
    <citation type="submission" date="2017-02" db="EMBL/GenBank/DDBJ databases">
        <authorList>
            <person name="Peterson S.W."/>
        </authorList>
    </citation>
    <scope>NUCLEOTIDE SEQUENCE [LARGE SCALE GENOMIC DNA]</scope>
    <source>
        <strain evidence="14 15">DSM 18108</strain>
    </source>
</reference>
<keyword evidence="11" id="KW-0732">Signal</keyword>
<dbReference type="InterPro" id="IPR023997">
    <property type="entry name" value="TonB-dep_OMP_SusC/RagA_CS"/>
</dbReference>
<evidence type="ECO:0000256" key="1">
    <source>
        <dbReference type="ARBA" id="ARBA00004571"/>
    </source>
</evidence>
<dbReference type="Pfam" id="PF13715">
    <property type="entry name" value="CarbopepD_reg_2"/>
    <property type="match status" value="1"/>
</dbReference>
<dbReference type="AlphaFoldDB" id="A0A1T5NEE4"/>
<dbReference type="RefSeq" id="WP_079468550.1">
    <property type="nucleotide sequence ID" value="NZ_FUZZ01000001.1"/>
</dbReference>
<gene>
    <name evidence="14" type="ORF">SAMN05660461_1276</name>
</gene>
<dbReference type="EMBL" id="FUZZ01000001">
    <property type="protein sequence ID" value="SKC98784.1"/>
    <property type="molecule type" value="Genomic_DNA"/>
</dbReference>
<evidence type="ECO:0000256" key="11">
    <source>
        <dbReference type="SAM" id="SignalP"/>
    </source>
</evidence>
<dbReference type="GO" id="GO:0009279">
    <property type="term" value="C:cell outer membrane"/>
    <property type="evidence" value="ECO:0007669"/>
    <property type="project" value="UniProtKB-SubCell"/>
</dbReference>
<evidence type="ECO:0000313" key="15">
    <source>
        <dbReference type="Proteomes" id="UP000190166"/>
    </source>
</evidence>
<dbReference type="Gene3D" id="2.60.40.1120">
    <property type="entry name" value="Carboxypeptidase-like, regulatory domain"/>
    <property type="match status" value="1"/>
</dbReference>
<dbReference type="PROSITE" id="PS52016">
    <property type="entry name" value="TONB_DEPENDENT_REC_3"/>
    <property type="match status" value="1"/>
</dbReference>
<dbReference type="InterPro" id="IPR012910">
    <property type="entry name" value="Plug_dom"/>
</dbReference>
<evidence type="ECO:0000256" key="3">
    <source>
        <dbReference type="ARBA" id="ARBA00022452"/>
    </source>
</evidence>
<feature type="coiled-coil region" evidence="10">
    <location>
        <begin position="929"/>
        <end position="956"/>
    </location>
</feature>
<evidence type="ECO:0000259" key="13">
    <source>
        <dbReference type="Pfam" id="PF07715"/>
    </source>
</evidence>